<dbReference type="Proteomes" id="UP001443914">
    <property type="component" value="Unassembled WGS sequence"/>
</dbReference>
<dbReference type="PANTHER" id="PTHR34709:SF57">
    <property type="entry name" value="F-BOX DOMAIN-CONTAINING PROTEIN"/>
    <property type="match status" value="1"/>
</dbReference>
<evidence type="ECO:0000259" key="1">
    <source>
        <dbReference type="PROSITE" id="PS50181"/>
    </source>
</evidence>
<evidence type="ECO:0000313" key="2">
    <source>
        <dbReference type="EMBL" id="KAK9741586.1"/>
    </source>
</evidence>
<sequence length="997" mass="110710">MRIWCCLPCFGKSDRGIDNMEGEKDGESNRQLKKLGEENGADQCVDDEEGKNMSENLELGFDIKSCNDNCYSNDNHGSSKRGIEGVVVEREKSVPEMLELSMGGSSSRISPEIDSEFQAKRVKLESILQEVRSATAGLRSPDNRFDVIRSYSNANDFSVNQRNKIWHHSSSVEEDVNTCCLNDGQDNSVGDSDSLNLVDTEIQMDLSDDLLHMVFSFLGHGDLCRAAMVCKQWRVASAREDFWRLLDFENRSISVEQLEDICHRYPRATELSLCGNPDMHTLVMRAISLLRNLEVLTIGKGHLGEEFFHALSDCPLLRKLVVRDAALGNGVQEISINHDRLKHLQVTKCRVLRVSVRCPQLDTLSLKRSNMAHVVLNCPLLHKLNIGSCHKLCDIGIRSAVITCPLLEYLDMSNCSCVSDDTLREIALACANLRKLNASYCPNISLESVRMPLLSVLRLESCEGITSASMTAIAYSNMLEVLELDNCNLLVSVSLELPHLRTLRLVHCRKFVDLDLRCPVLSSLTVSNCPTLHHISITSNSLRKLVLHKQERLTSLSLQCQNLEEVDLADCEALTDSVCDVFSDGGGCPMLKYLVLDNCERLRVVGLHSTSLARLSLAGCRAIISLNLTCPYLEQVRLDGCDHLEKASFLPVGLLSLNLGICPRLNTLQIEAPRMISLELKGCGVLSEMSINCPLLISLDASFCSQLEDDCLSATATSCPLIEKLILMSCPSIGSDGLFTLSLLKNLTYLDLSYTFLMDLEAVFKSCLSLVVLKLQACKYLNDSSLEALHKDGALPALQELDLSYGTLCQSAIEELLAYCTHLTHVSLNGCINMHDLSWGLMGPSSYQAPDVASNQSTDELIELPHRLLQNLNCVGCPNIKRVFIPSTAHCMYLSSLNLSLSVNLKEVDIACSNLYFLNLSNCSSLESLRLECPKLTSLFLQSCNIDEETVESAISRCTMLETLDVRFCPKISSTNMTRFRLIYPNLKRIFCSRSPC</sequence>
<comment type="caution">
    <text evidence="2">The sequence shown here is derived from an EMBL/GenBank/DDBJ whole genome shotgun (WGS) entry which is preliminary data.</text>
</comment>
<dbReference type="SUPFAM" id="SSF81383">
    <property type="entry name" value="F-box domain"/>
    <property type="match status" value="1"/>
</dbReference>
<dbReference type="PROSITE" id="PS50181">
    <property type="entry name" value="FBOX"/>
    <property type="match status" value="1"/>
</dbReference>
<protein>
    <recommendedName>
        <fullName evidence="1">F-box domain-containing protein</fullName>
    </recommendedName>
</protein>
<name>A0AAW1M5T0_SAPOF</name>
<dbReference type="InterPro" id="IPR055312">
    <property type="entry name" value="FBL15-like"/>
</dbReference>
<dbReference type="InterPro" id="IPR032675">
    <property type="entry name" value="LRR_dom_sf"/>
</dbReference>
<dbReference type="InterPro" id="IPR006553">
    <property type="entry name" value="Leu-rich_rpt_Cys-con_subtyp"/>
</dbReference>
<dbReference type="FunFam" id="3.80.10.10:FF:000648">
    <property type="entry name" value="F-box/LRR-repeat protein 15"/>
    <property type="match status" value="1"/>
</dbReference>
<organism evidence="2 3">
    <name type="scientific">Saponaria officinalis</name>
    <name type="common">Common soapwort</name>
    <name type="synonym">Lychnis saponaria</name>
    <dbReference type="NCBI Taxonomy" id="3572"/>
    <lineage>
        <taxon>Eukaryota</taxon>
        <taxon>Viridiplantae</taxon>
        <taxon>Streptophyta</taxon>
        <taxon>Embryophyta</taxon>
        <taxon>Tracheophyta</taxon>
        <taxon>Spermatophyta</taxon>
        <taxon>Magnoliopsida</taxon>
        <taxon>eudicotyledons</taxon>
        <taxon>Gunneridae</taxon>
        <taxon>Pentapetalae</taxon>
        <taxon>Caryophyllales</taxon>
        <taxon>Caryophyllaceae</taxon>
        <taxon>Caryophylleae</taxon>
        <taxon>Saponaria</taxon>
    </lineage>
</organism>
<dbReference type="AlphaFoldDB" id="A0AAW1M5T0"/>
<reference evidence="2" key="1">
    <citation type="submission" date="2024-03" db="EMBL/GenBank/DDBJ databases">
        <title>WGS assembly of Saponaria officinalis var. Norfolk2.</title>
        <authorList>
            <person name="Jenkins J."/>
            <person name="Shu S."/>
            <person name="Grimwood J."/>
            <person name="Barry K."/>
            <person name="Goodstein D."/>
            <person name="Schmutz J."/>
            <person name="Leebens-Mack J."/>
            <person name="Osbourn A."/>
        </authorList>
    </citation>
    <scope>NUCLEOTIDE SEQUENCE [LARGE SCALE GENOMIC DNA]</scope>
    <source>
        <strain evidence="2">JIC</strain>
    </source>
</reference>
<keyword evidence="3" id="KW-1185">Reference proteome</keyword>
<dbReference type="InterPro" id="IPR057207">
    <property type="entry name" value="FBXL15_LRR"/>
</dbReference>
<dbReference type="SUPFAM" id="SSF52047">
    <property type="entry name" value="RNI-like"/>
    <property type="match status" value="2"/>
</dbReference>
<gene>
    <name evidence="2" type="ORF">RND81_03G115400</name>
</gene>
<dbReference type="SMART" id="SM00367">
    <property type="entry name" value="LRR_CC"/>
    <property type="match status" value="13"/>
</dbReference>
<proteinExistence type="predicted"/>
<dbReference type="FunFam" id="3.80.10.10:FF:000357">
    <property type="entry name" value="F-box/LRR-repeat protein 15"/>
    <property type="match status" value="1"/>
</dbReference>
<dbReference type="PANTHER" id="PTHR34709">
    <property type="entry name" value="OS10G0396666 PROTEIN"/>
    <property type="match status" value="1"/>
</dbReference>
<dbReference type="Pfam" id="PF25372">
    <property type="entry name" value="DUF7885"/>
    <property type="match status" value="1"/>
</dbReference>
<feature type="domain" description="F-box" evidence="1">
    <location>
        <begin position="200"/>
        <end position="246"/>
    </location>
</feature>
<dbReference type="InterPro" id="IPR001810">
    <property type="entry name" value="F-box_dom"/>
</dbReference>
<dbReference type="Pfam" id="PF12937">
    <property type="entry name" value="F-box-like"/>
    <property type="match status" value="1"/>
</dbReference>
<evidence type="ECO:0000313" key="3">
    <source>
        <dbReference type="Proteomes" id="UP001443914"/>
    </source>
</evidence>
<accession>A0AAW1M5T0</accession>
<dbReference type="EMBL" id="JBDFQZ010000003">
    <property type="protein sequence ID" value="KAK9741586.1"/>
    <property type="molecule type" value="Genomic_DNA"/>
</dbReference>
<dbReference type="InterPro" id="IPR036047">
    <property type="entry name" value="F-box-like_dom_sf"/>
</dbReference>
<dbReference type="SMART" id="SM00256">
    <property type="entry name" value="FBOX"/>
    <property type="match status" value="1"/>
</dbReference>
<dbReference type="Gene3D" id="3.80.10.10">
    <property type="entry name" value="Ribonuclease Inhibitor"/>
    <property type="match status" value="6"/>
</dbReference>